<dbReference type="AlphaFoldDB" id="A0A6L3NDC1"/>
<dbReference type="Proteomes" id="UP000473571">
    <property type="component" value="Unassembled WGS sequence"/>
</dbReference>
<feature type="non-terminal residue" evidence="1">
    <location>
        <position position="28"/>
    </location>
</feature>
<gene>
    <name evidence="1" type="ORF">F7R13_22265</name>
</gene>
<evidence type="ECO:0000313" key="1">
    <source>
        <dbReference type="EMBL" id="KAB0661409.1"/>
    </source>
</evidence>
<name>A0A6L3NDC1_9BURK</name>
<sequence>MMMKRMLALAVVAAAAVAGGLAAVHWFR</sequence>
<dbReference type="EMBL" id="VZOL01000374">
    <property type="protein sequence ID" value="KAB0661409.1"/>
    <property type="molecule type" value="Genomic_DNA"/>
</dbReference>
<evidence type="ECO:0000313" key="2">
    <source>
        <dbReference type="Proteomes" id="UP000473571"/>
    </source>
</evidence>
<organism evidence="1 2">
    <name type="scientific">Burkholderia territorii</name>
    <dbReference type="NCBI Taxonomy" id="1503055"/>
    <lineage>
        <taxon>Bacteria</taxon>
        <taxon>Pseudomonadati</taxon>
        <taxon>Pseudomonadota</taxon>
        <taxon>Betaproteobacteria</taxon>
        <taxon>Burkholderiales</taxon>
        <taxon>Burkholderiaceae</taxon>
        <taxon>Burkholderia</taxon>
        <taxon>Burkholderia cepacia complex</taxon>
    </lineage>
</organism>
<comment type="caution">
    <text evidence="1">The sequence shown here is derived from an EMBL/GenBank/DDBJ whole genome shotgun (WGS) entry which is preliminary data.</text>
</comment>
<accession>A0A6L3NDC1</accession>
<protein>
    <submittedName>
        <fullName evidence="1">TlpA family protein disulfide reductase</fullName>
    </submittedName>
</protein>
<proteinExistence type="predicted"/>
<reference evidence="1 2" key="1">
    <citation type="submission" date="2019-09" db="EMBL/GenBank/DDBJ databases">
        <title>Draft genome sequences of 48 bacterial type strains from the CCUG.</title>
        <authorList>
            <person name="Tunovic T."/>
            <person name="Pineiro-Iglesias B."/>
            <person name="Unosson C."/>
            <person name="Inganas E."/>
            <person name="Ohlen M."/>
            <person name="Cardew S."/>
            <person name="Jensie-Markopoulos S."/>
            <person name="Salva-Serra F."/>
            <person name="Jaen-Luchoro D."/>
            <person name="Karlsson R."/>
            <person name="Svensson-Stadler L."/>
            <person name="Chun J."/>
            <person name="Moore E."/>
        </authorList>
    </citation>
    <scope>NUCLEOTIDE SEQUENCE [LARGE SCALE GENOMIC DNA]</scope>
    <source>
        <strain evidence="1 2">CCUG 65687</strain>
    </source>
</reference>